<dbReference type="EMBL" id="SRXU01000001">
    <property type="protein sequence ID" value="TGX46054.1"/>
    <property type="molecule type" value="Genomic_DNA"/>
</dbReference>
<comment type="caution">
    <text evidence="1">The sequence shown here is derived from an EMBL/GenBank/DDBJ whole genome shotgun (WGS) entry which is preliminary data.</text>
</comment>
<gene>
    <name evidence="1" type="ORF">E5A74_02460</name>
</gene>
<proteinExistence type="predicted"/>
<keyword evidence="2" id="KW-1185">Reference proteome</keyword>
<dbReference type="AlphaFoldDB" id="A0A4S1WRP8"/>
<evidence type="ECO:0000313" key="1">
    <source>
        <dbReference type="EMBL" id="TGX46054.1"/>
    </source>
</evidence>
<sequence>MRITIDQSGCRLKSRVAALARSSTPLPFAILLAARAVRSNMADPISQISVATRDRTSRDGRNSSKCYEADHGFAKWSED</sequence>
<name>A0A4S1WRP8_9SPHN</name>
<evidence type="ECO:0000313" key="2">
    <source>
        <dbReference type="Proteomes" id="UP000309848"/>
    </source>
</evidence>
<accession>A0A4S1WRP8</accession>
<organism evidence="1 2">
    <name type="scientific">Sphingomonas naasensis</name>
    <dbReference type="NCBI Taxonomy" id="1344951"/>
    <lineage>
        <taxon>Bacteria</taxon>
        <taxon>Pseudomonadati</taxon>
        <taxon>Pseudomonadota</taxon>
        <taxon>Alphaproteobacteria</taxon>
        <taxon>Sphingomonadales</taxon>
        <taxon>Sphingomonadaceae</taxon>
        <taxon>Sphingomonas</taxon>
    </lineage>
</organism>
<dbReference type="RefSeq" id="WP_135982488.1">
    <property type="nucleotide sequence ID" value="NZ_JAASQM010000001.1"/>
</dbReference>
<protein>
    <submittedName>
        <fullName evidence="1">Uncharacterized protein</fullName>
    </submittedName>
</protein>
<dbReference type="Proteomes" id="UP000309848">
    <property type="component" value="Unassembled WGS sequence"/>
</dbReference>
<reference evidence="1 2" key="1">
    <citation type="submission" date="2019-04" db="EMBL/GenBank/DDBJ databases">
        <title>Sphingomonas psychrotolerans sp. nov., isolated from soil in the Tianshan Mountains, Xinjiang, China.</title>
        <authorList>
            <person name="Luo Y."/>
            <person name="Sheng H."/>
        </authorList>
    </citation>
    <scope>NUCLEOTIDE SEQUENCE [LARGE SCALE GENOMIC DNA]</scope>
    <source>
        <strain evidence="1 2">KIS18-15</strain>
    </source>
</reference>